<dbReference type="EMBL" id="FNQE01000007">
    <property type="protein sequence ID" value="SDY77254.1"/>
    <property type="molecule type" value="Genomic_DNA"/>
</dbReference>
<dbReference type="Proteomes" id="UP000198625">
    <property type="component" value="Unassembled WGS sequence"/>
</dbReference>
<keyword evidence="12" id="KW-1185">Reference proteome</keyword>
<evidence type="ECO:0000256" key="8">
    <source>
        <dbReference type="ARBA" id="ARBA00038436"/>
    </source>
</evidence>
<reference evidence="11 12" key="1">
    <citation type="submission" date="2016-10" db="EMBL/GenBank/DDBJ databases">
        <authorList>
            <person name="de Groot N.N."/>
        </authorList>
    </citation>
    <scope>NUCLEOTIDE SEQUENCE [LARGE SCALE GENOMIC DNA]</scope>
    <source>
        <strain evidence="11 12">DSM 21650</strain>
    </source>
</reference>
<keyword evidence="2" id="KW-0813">Transport</keyword>
<dbReference type="OrthoDB" id="9814265at2"/>
<feature type="transmembrane region" description="Helical" evidence="9">
    <location>
        <begin position="12"/>
        <end position="37"/>
    </location>
</feature>
<gene>
    <name evidence="11" type="ORF">SAMN05660462_00857</name>
</gene>
<proteinExistence type="inferred from homology"/>
<feature type="transmembrane region" description="Helical" evidence="9">
    <location>
        <begin position="43"/>
        <end position="61"/>
    </location>
</feature>
<evidence type="ECO:0000256" key="1">
    <source>
        <dbReference type="ARBA" id="ARBA00004429"/>
    </source>
</evidence>
<evidence type="ECO:0000313" key="12">
    <source>
        <dbReference type="Proteomes" id="UP000198625"/>
    </source>
</evidence>
<dbReference type="PANTHER" id="PTHR35011:SF2">
    <property type="entry name" value="2,3-DIKETO-L-GULONATE TRAP TRANSPORTER SMALL PERMEASE PROTEIN YIAM"/>
    <property type="match status" value="1"/>
</dbReference>
<dbReference type="Pfam" id="PF04290">
    <property type="entry name" value="DctQ"/>
    <property type="match status" value="1"/>
</dbReference>
<dbReference type="GO" id="GO:0015740">
    <property type="term" value="P:C4-dicarboxylate transport"/>
    <property type="evidence" value="ECO:0007669"/>
    <property type="project" value="TreeGrafter"/>
</dbReference>
<evidence type="ECO:0000256" key="7">
    <source>
        <dbReference type="ARBA" id="ARBA00023136"/>
    </source>
</evidence>
<evidence type="ECO:0000256" key="2">
    <source>
        <dbReference type="ARBA" id="ARBA00022448"/>
    </source>
</evidence>
<evidence type="ECO:0000256" key="5">
    <source>
        <dbReference type="ARBA" id="ARBA00022692"/>
    </source>
</evidence>
<dbReference type="InterPro" id="IPR007387">
    <property type="entry name" value="TRAP_DctQ"/>
</dbReference>
<keyword evidence="6 9" id="KW-1133">Transmembrane helix</keyword>
<evidence type="ECO:0000256" key="6">
    <source>
        <dbReference type="ARBA" id="ARBA00022989"/>
    </source>
</evidence>
<dbReference type="GO" id="GO:0022857">
    <property type="term" value="F:transmembrane transporter activity"/>
    <property type="evidence" value="ECO:0007669"/>
    <property type="project" value="TreeGrafter"/>
</dbReference>
<keyword evidence="4" id="KW-0997">Cell inner membrane</keyword>
<keyword evidence="3" id="KW-1003">Cell membrane</keyword>
<feature type="transmembrane region" description="Helical" evidence="9">
    <location>
        <begin position="82"/>
        <end position="104"/>
    </location>
</feature>
<evidence type="ECO:0000256" key="4">
    <source>
        <dbReference type="ARBA" id="ARBA00022519"/>
    </source>
</evidence>
<keyword evidence="7 9" id="KW-0472">Membrane</keyword>
<dbReference type="GO" id="GO:0005886">
    <property type="term" value="C:plasma membrane"/>
    <property type="evidence" value="ECO:0007669"/>
    <property type="project" value="UniProtKB-SubCell"/>
</dbReference>
<comment type="subcellular location">
    <subcellularLocation>
        <location evidence="1">Cell inner membrane</location>
        <topology evidence="1">Multi-pass membrane protein</topology>
    </subcellularLocation>
</comment>
<feature type="transmembrane region" description="Helical" evidence="9">
    <location>
        <begin position="124"/>
        <end position="142"/>
    </location>
</feature>
<name>A0A1H3MLI7_9FIRM</name>
<evidence type="ECO:0000259" key="10">
    <source>
        <dbReference type="Pfam" id="PF04290"/>
    </source>
</evidence>
<feature type="domain" description="Tripartite ATP-independent periplasmic transporters DctQ component" evidence="10">
    <location>
        <begin position="20"/>
        <end position="150"/>
    </location>
</feature>
<keyword evidence="5 9" id="KW-0812">Transmembrane</keyword>
<organism evidence="11 12">
    <name type="scientific">Proteiniborus ethanoligenes</name>
    <dbReference type="NCBI Taxonomy" id="415015"/>
    <lineage>
        <taxon>Bacteria</taxon>
        <taxon>Bacillati</taxon>
        <taxon>Bacillota</taxon>
        <taxon>Clostridia</taxon>
        <taxon>Eubacteriales</taxon>
        <taxon>Proteiniborus</taxon>
    </lineage>
</organism>
<sequence>MDNILRKIEQYLIGTLLLAITFILFINVVLRIFGLSFEWAEEVARYGIVWVTFIGSSVCIYKGAHIGVDAITMILSQKGKKILSLIVYLIAIIFTVIFTHQSFLITMRVIETKQLSSTLELPMAYVYAAMPVGGVLMGIRYIQEIISSVKALREVEE</sequence>
<evidence type="ECO:0000256" key="3">
    <source>
        <dbReference type="ARBA" id="ARBA00022475"/>
    </source>
</evidence>
<dbReference type="PANTHER" id="PTHR35011">
    <property type="entry name" value="2,3-DIKETO-L-GULONATE TRAP TRANSPORTER SMALL PERMEASE PROTEIN YIAM"/>
    <property type="match status" value="1"/>
</dbReference>
<dbReference type="AlphaFoldDB" id="A0A1H3MLI7"/>
<comment type="similarity">
    <text evidence="8">Belongs to the TRAP transporter small permease family.</text>
</comment>
<protein>
    <submittedName>
        <fullName evidence="11">C4-dicarboxylate transporter, DctQ subunit</fullName>
    </submittedName>
</protein>
<dbReference type="InterPro" id="IPR055348">
    <property type="entry name" value="DctQ"/>
</dbReference>
<evidence type="ECO:0000256" key="9">
    <source>
        <dbReference type="SAM" id="Phobius"/>
    </source>
</evidence>
<accession>A0A1H3MLI7</accession>
<evidence type="ECO:0000313" key="11">
    <source>
        <dbReference type="EMBL" id="SDY77254.1"/>
    </source>
</evidence>
<dbReference type="STRING" id="415015.SAMN05660462_00857"/>
<dbReference type="RefSeq" id="WP_091727695.1">
    <property type="nucleotide sequence ID" value="NZ_FNQE01000007.1"/>
</dbReference>